<accession>A0A0C3E067</accession>
<sequence length="102" mass="11145">MLGTLHHIREFLLSALKRYSPVRLLQYLLALCRAVFSKCKSKCSGQDSSHESIPKTPTLSEGKESFAEEGIATPVGHVISGSRTPAQVEEGPAQIEEIPLLK</sequence>
<reference evidence="2 3" key="1">
    <citation type="submission" date="2014-04" db="EMBL/GenBank/DDBJ databases">
        <authorList>
            <consortium name="DOE Joint Genome Institute"/>
            <person name="Kuo A."/>
            <person name="Kohler A."/>
            <person name="Nagy L.G."/>
            <person name="Floudas D."/>
            <person name="Copeland A."/>
            <person name="Barry K.W."/>
            <person name="Cichocki N."/>
            <person name="Veneault-Fourrey C."/>
            <person name="LaButti K."/>
            <person name="Lindquist E.A."/>
            <person name="Lipzen A."/>
            <person name="Lundell T."/>
            <person name="Morin E."/>
            <person name="Murat C."/>
            <person name="Sun H."/>
            <person name="Tunlid A."/>
            <person name="Henrissat B."/>
            <person name="Grigoriev I.V."/>
            <person name="Hibbett D.S."/>
            <person name="Martin F."/>
            <person name="Nordberg H.P."/>
            <person name="Cantor M.N."/>
            <person name="Hua S.X."/>
        </authorList>
    </citation>
    <scope>NUCLEOTIDE SEQUENCE [LARGE SCALE GENOMIC DNA]</scope>
    <source>
        <strain evidence="2 3">Foug A</strain>
    </source>
</reference>
<evidence type="ECO:0000256" key="1">
    <source>
        <dbReference type="SAM" id="MobiDB-lite"/>
    </source>
</evidence>
<dbReference type="EMBL" id="KN822047">
    <property type="protein sequence ID" value="KIM61889.1"/>
    <property type="molecule type" value="Genomic_DNA"/>
</dbReference>
<gene>
    <name evidence="2" type="ORF">SCLCIDRAFT_861243</name>
</gene>
<evidence type="ECO:0000313" key="3">
    <source>
        <dbReference type="Proteomes" id="UP000053989"/>
    </source>
</evidence>
<dbReference type="InParanoid" id="A0A0C3E067"/>
<feature type="region of interest" description="Disordered" evidence="1">
    <location>
        <begin position="41"/>
        <end position="64"/>
    </location>
</feature>
<proteinExistence type="predicted"/>
<keyword evidence="3" id="KW-1185">Reference proteome</keyword>
<dbReference type="Proteomes" id="UP000053989">
    <property type="component" value="Unassembled WGS sequence"/>
</dbReference>
<dbReference type="AlphaFoldDB" id="A0A0C3E067"/>
<name>A0A0C3E067_9AGAM</name>
<evidence type="ECO:0000313" key="2">
    <source>
        <dbReference type="EMBL" id="KIM61889.1"/>
    </source>
</evidence>
<feature type="region of interest" description="Disordered" evidence="1">
    <location>
        <begin position="82"/>
        <end position="102"/>
    </location>
</feature>
<protein>
    <submittedName>
        <fullName evidence="2">Uncharacterized protein</fullName>
    </submittedName>
</protein>
<dbReference type="HOGENOM" id="CLU_2279154_0_0_1"/>
<organism evidence="2 3">
    <name type="scientific">Scleroderma citrinum Foug A</name>
    <dbReference type="NCBI Taxonomy" id="1036808"/>
    <lineage>
        <taxon>Eukaryota</taxon>
        <taxon>Fungi</taxon>
        <taxon>Dikarya</taxon>
        <taxon>Basidiomycota</taxon>
        <taxon>Agaricomycotina</taxon>
        <taxon>Agaricomycetes</taxon>
        <taxon>Agaricomycetidae</taxon>
        <taxon>Boletales</taxon>
        <taxon>Sclerodermatineae</taxon>
        <taxon>Sclerodermataceae</taxon>
        <taxon>Scleroderma</taxon>
    </lineage>
</organism>
<reference evidence="3" key="2">
    <citation type="submission" date="2015-01" db="EMBL/GenBank/DDBJ databases">
        <title>Evolutionary Origins and Diversification of the Mycorrhizal Mutualists.</title>
        <authorList>
            <consortium name="DOE Joint Genome Institute"/>
            <consortium name="Mycorrhizal Genomics Consortium"/>
            <person name="Kohler A."/>
            <person name="Kuo A."/>
            <person name="Nagy L.G."/>
            <person name="Floudas D."/>
            <person name="Copeland A."/>
            <person name="Barry K.W."/>
            <person name="Cichocki N."/>
            <person name="Veneault-Fourrey C."/>
            <person name="LaButti K."/>
            <person name="Lindquist E.A."/>
            <person name="Lipzen A."/>
            <person name="Lundell T."/>
            <person name="Morin E."/>
            <person name="Murat C."/>
            <person name="Riley R."/>
            <person name="Ohm R."/>
            <person name="Sun H."/>
            <person name="Tunlid A."/>
            <person name="Henrissat B."/>
            <person name="Grigoriev I.V."/>
            <person name="Hibbett D.S."/>
            <person name="Martin F."/>
        </authorList>
    </citation>
    <scope>NUCLEOTIDE SEQUENCE [LARGE SCALE GENOMIC DNA]</scope>
    <source>
        <strain evidence="3">Foug A</strain>
    </source>
</reference>